<proteinExistence type="predicted"/>
<name>A0AAV8WTD8_9CUCU</name>
<protein>
    <submittedName>
        <fullName evidence="1">Uncharacterized protein</fullName>
    </submittedName>
</protein>
<dbReference type="EMBL" id="JANEYF010004857">
    <property type="protein sequence ID" value="KAJ8929834.1"/>
    <property type="molecule type" value="Genomic_DNA"/>
</dbReference>
<dbReference type="AlphaFoldDB" id="A0AAV8WTD8"/>
<evidence type="ECO:0000313" key="1">
    <source>
        <dbReference type="EMBL" id="KAJ8929834.1"/>
    </source>
</evidence>
<dbReference type="Proteomes" id="UP001162156">
    <property type="component" value="Unassembled WGS sequence"/>
</dbReference>
<comment type="caution">
    <text evidence="1">The sequence shown here is derived from an EMBL/GenBank/DDBJ whole genome shotgun (WGS) entry which is preliminary data.</text>
</comment>
<gene>
    <name evidence="1" type="ORF">NQ314_017437</name>
</gene>
<keyword evidence="2" id="KW-1185">Reference proteome</keyword>
<sequence>MLQQLARCDSFSKATLLFEASPDREQRLPLDLGMLLTFFPLERLKHSVSFSLVEDELSDDVLLEELRERRFRLPILICFHKVHFFHNNN</sequence>
<evidence type="ECO:0000313" key="2">
    <source>
        <dbReference type="Proteomes" id="UP001162156"/>
    </source>
</evidence>
<accession>A0AAV8WTD8</accession>
<reference evidence="1" key="1">
    <citation type="journal article" date="2023" name="Insect Mol. Biol.">
        <title>Genome sequencing provides insights into the evolution of gene families encoding plant cell wall-degrading enzymes in longhorned beetles.</title>
        <authorList>
            <person name="Shin N.R."/>
            <person name="Okamura Y."/>
            <person name="Kirsch R."/>
            <person name="Pauchet Y."/>
        </authorList>
    </citation>
    <scope>NUCLEOTIDE SEQUENCE</scope>
    <source>
        <strain evidence="1">RBIC_L_NR</strain>
    </source>
</reference>
<organism evidence="1 2">
    <name type="scientific">Rhamnusium bicolor</name>
    <dbReference type="NCBI Taxonomy" id="1586634"/>
    <lineage>
        <taxon>Eukaryota</taxon>
        <taxon>Metazoa</taxon>
        <taxon>Ecdysozoa</taxon>
        <taxon>Arthropoda</taxon>
        <taxon>Hexapoda</taxon>
        <taxon>Insecta</taxon>
        <taxon>Pterygota</taxon>
        <taxon>Neoptera</taxon>
        <taxon>Endopterygota</taxon>
        <taxon>Coleoptera</taxon>
        <taxon>Polyphaga</taxon>
        <taxon>Cucujiformia</taxon>
        <taxon>Chrysomeloidea</taxon>
        <taxon>Cerambycidae</taxon>
        <taxon>Lepturinae</taxon>
        <taxon>Rhagiini</taxon>
        <taxon>Rhamnusium</taxon>
    </lineage>
</organism>